<dbReference type="STRING" id="76021.BS329_03525"/>
<keyword evidence="1" id="KW-0732">Signal</keyword>
<accession>A0A1R0L2V2</accession>
<dbReference type="GO" id="GO:0046373">
    <property type="term" value="P:L-arabinose metabolic process"/>
    <property type="evidence" value="ECO:0007669"/>
    <property type="project" value="InterPro"/>
</dbReference>
<protein>
    <recommendedName>
        <fullName evidence="2">Alpha-L-arabinofuranosidase B arabinose-binding domain-containing protein</fullName>
    </recommendedName>
</protein>
<feature type="domain" description="Alpha-L-arabinofuranosidase B arabinose-binding" evidence="2">
    <location>
        <begin position="359"/>
        <end position="486"/>
    </location>
</feature>
<sequence>MVPGLIGAAVLTLLTGITPAMAEPAPAAVTAAITADPVRPATQDDKIRAAQEIGVVASPELLILTDRNFVFALWQRASGTEVRASAELAYAGSEAEWTQWIKTGVREANARDQAHKLQSDAAARAARESKERAALVNKIVATPDLLIQSDKDFVFVMWERASGPLLKEAALAAYNGSPADLKAFILTGIFTAREADQKAIVEADEHADAEEKARRTARDARIRAAAVVRLDATEGHLIEPDINFVMDLWDKAKPNSEVRAAAERALRSPNPADLTAYIGTGIHQANLKDWLAWLKKKGDADRRLAFELRTRADQSRVHPALVTAATAALAGTDDDVELFLRLGQYEDSVLTQSLRFSGDRYLRGSGDAVVAAGVPGGDGADATWRVVPGKADVNCHSFEAVRFPEHYLRQSGQRVVIAPSDGTDQFRSDATWCTKAGTTGTTATLESFSLRGRFLRQFQNQVWAANTSGQHPHDTATGYATDTVWQASAPHPVAG</sequence>
<keyword evidence="4" id="KW-1185">Reference proteome</keyword>
<reference evidence="3 4" key="1">
    <citation type="submission" date="2016-01" db="EMBL/GenBank/DDBJ databases">
        <title>Amycolatopsis coloradensis genome sequencing and assembly.</title>
        <authorList>
            <person name="Mayilraj S."/>
        </authorList>
    </citation>
    <scope>NUCLEOTIDE SEQUENCE [LARGE SCALE GENOMIC DNA]</scope>
    <source>
        <strain evidence="3 4">DSM 44225</strain>
    </source>
</reference>
<dbReference type="EMBL" id="MQUQ01000002">
    <property type="protein sequence ID" value="OLZ56699.1"/>
    <property type="molecule type" value="Genomic_DNA"/>
</dbReference>
<dbReference type="AlphaFoldDB" id="A0A1R0L2V2"/>
<dbReference type="InterPro" id="IPR005506">
    <property type="entry name" value="DUF312_ALF"/>
</dbReference>
<dbReference type="Gene3D" id="2.80.10.50">
    <property type="match status" value="1"/>
</dbReference>
<comment type="caution">
    <text evidence="3">The sequence shown here is derived from an EMBL/GenBank/DDBJ whole genome shotgun (WGS) entry which is preliminary data.</text>
</comment>
<dbReference type="InterPro" id="IPR036195">
    <property type="entry name" value="AbfB_ABD_sf"/>
</dbReference>
<dbReference type="Pfam" id="PF03752">
    <property type="entry name" value="ALF"/>
    <property type="match status" value="1"/>
</dbReference>
<organism evidence="3 4">
    <name type="scientific">Amycolatopsis coloradensis</name>
    <dbReference type="NCBI Taxonomy" id="76021"/>
    <lineage>
        <taxon>Bacteria</taxon>
        <taxon>Bacillati</taxon>
        <taxon>Actinomycetota</taxon>
        <taxon>Actinomycetes</taxon>
        <taxon>Pseudonocardiales</taxon>
        <taxon>Pseudonocardiaceae</taxon>
        <taxon>Amycolatopsis</taxon>
    </lineage>
</organism>
<dbReference type="Proteomes" id="UP000187486">
    <property type="component" value="Unassembled WGS sequence"/>
</dbReference>
<proteinExistence type="predicted"/>
<dbReference type="Pfam" id="PF05270">
    <property type="entry name" value="AbfB"/>
    <property type="match status" value="1"/>
</dbReference>
<dbReference type="SUPFAM" id="SSF110221">
    <property type="entry name" value="AbfB domain"/>
    <property type="match status" value="1"/>
</dbReference>
<dbReference type="InterPro" id="IPR007934">
    <property type="entry name" value="AbfB_ABD"/>
</dbReference>
<evidence type="ECO:0000313" key="3">
    <source>
        <dbReference type="EMBL" id="OLZ56699.1"/>
    </source>
</evidence>
<evidence type="ECO:0000313" key="4">
    <source>
        <dbReference type="Proteomes" id="UP000187486"/>
    </source>
</evidence>
<name>A0A1R0L2V2_9PSEU</name>
<gene>
    <name evidence="3" type="ORF">BS329_03525</name>
</gene>
<evidence type="ECO:0000256" key="1">
    <source>
        <dbReference type="SAM" id="SignalP"/>
    </source>
</evidence>
<dbReference type="GO" id="GO:0046556">
    <property type="term" value="F:alpha-L-arabinofuranosidase activity"/>
    <property type="evidence" value="ECO:0007669"/>
    <property type="project" value="InterPro"/>
</dbReference>
<feature type="chain" id="PRO_5012005829" description="Alpha-L-arabinofuranosidase B arabinose-binding domain-containing protein" evidence="1">
    <location>
        <begin position="23"/>
        <end position="495"/>
    </location>
</feature>
<evidence type="ECO:0000259" key="2">
    <source>
        <dbReference type="Pfam" id="PF05270"/>
    </source>
</evidence>
<feature type="signal peptide" evidence="1">
    <location>
        <begin position="1"/>
        <end position="22"/>
    </location>
</feature>